<reference evidence="1" key="1">
    <citation type="journal article" date="2014" name="Front. Microbiol.">
        <title>High frequency of phylogenetically diverse reductive dehalogenase-homologous genes in deep subseafloor sedimentary metagenomes.</title>
        <authorList>
            <person name="Kawai M."/>
            <person name="Futagami T."/>
            <person name="Toyoda A."/>
            <person name="Takaki Y."/>
            <person name="Nishi S."/>
            <person name="Hori S."/>
            <person name="Arai W."/>
            <person name="Tsubouchi T."/>
            <person name="Morono Y."/>
            <person name="Uchiyama I."/>
            <person name="Ito T."/>
            <person name="Fujiyama A."/>
            <person name="Inagaki F."/>
            <person name="Takami H."/>
        </authorList>
    </citation>
    <scope>NUCLEOTIDE SEQUENCE</scope>
    <source>
        <strain evidence="1">Expedition CK06-06</strain>
    </source>
</reference>
<protein>
    <submittedName>
        <fullName evidence="1">Uncharacterized protein</fullName>
    </submittedName>
</protein>
<accession>X1BBQ7</accession>
<proteinExistence type="predicted"/>
<gene>
    <name evidence="1" type="ORF">S01H4_42749</name>
</gene>
<dbReference type="AlphaFoldDB" id="X1BBQ7"/>
<name>X1BBQ7_9ZZZZ</name>
<comment type="caution">
    <text evidence="1">The sequence shown here is derived from an EMBL/GenBank/DDBJ whole genome shotgun (WGS) entry which is preliminary data.</text>
</comment>
<sequence length="42" mass="4645">MVVLLAVQPTLDIAVRIALALSTNLSRMLHTSEKMNIVHMGR</sequence>
<evidence type="ECO:0000313" key="1">
    <source>
        <dbReference type="EMBL" id="GAG93369.1"/>
    </source>
</evidence>
<dbReference type="EMBL" id="BART01023510">
    <property type="protein sequence ID" value="GAG93369.1"/>
    <property type="molecule type" value="Genomic_DNA"/>
</dbReference>
<organism evidence="1">
    <name type="scientific">marine sediment metagenome</name>
    <dbReference type="NCBI Taxonomy" id="412755"/>
    <lineage>
        <taxon>unclassified sequences</taxon>
        <taxon>metagenomes</taxon>
        <taxon>ecological metagenomes</taxon>
    </lineage>
</organism>